<evidence type="ECO:0000313" key="3">
    <source>
        <dbReference type="Proteomes" id="UP000829517"/>
    </source>
</evidence>
<feature type="transmembrane region" description="Helical" evidence="1">
    <location>
        <begin position="6"/>
        <end position="23"/>
    </location>
</feature>
<dbReference type="EMBL" id="JAETXX010000004">
    <property type="protein sequence ID" value="MCF8714837.1"/>
    <property type="molecule type" value="Genomic_DNA"/>
</dbReference>
<comment type="caution">
    <text evidence="2">The sequence shown here is derived from an EMBL/GenBank/DDBJ whole genome shotgun (WGS) entry which is preliminary data.</text>
</comment>
<sequence length="106" mass="12463">MLRFIIHYGIHFIVPIAVAYLFFRKDFKKASIILLLGIIIDIDHLWANPIFDINRCSVGFHFFHSYYMIALYILFLFFKKTRIIGLALIIHILADVTDCFLAQLNL</sequence>
<feature type="transmembrane region" description="Helical" evidence="1">
    <location>
        <begin position="85"/>
        <end position="104"/>
    </location>
</feature>
<dbReference type="Pfam" id="PF19617">
    <property type="entry name" value="DUF6122"/>
    <property type="match status" value="1"/>
</dbReference>
<dbReference type="RefSeq" id="WP_236958804.1">
    <property type="nucleotide sequence ID" value="NZ_JAETXX010000004.1"/>
</dbReference>
<protein>
    <submittedName>
        <fullName evidence="2">Uncharacterized protein</fullName>
    </submittedName>
</protein>
<accession>A0ABS9J325</accession>
<evidence type="ECO:0000313" key="2">
    <source>
        <dbReference type="EMBL" id="MCF8714837.1"/>
    </source>
</evidence>
<keyword evidence="3" id="KW-1185">Reference proteome</keyword>
<gene>
    <name evidence="2" type="ORF">JM658_08350</name>
</gene>
<evidence type="ECO:0000256" key="1">
    <source>
        <dbReference type="SAM" id="Phobius"/>
    </source>
</evidence>
<organism evidence="2 3">
    <name type="scientific">Joostella atrarenae</name>
    <dbReference type="NCBI Taxonomy" id="679257"/>
    <lineage>
        <taxon>Bacteria</taxon>
        <taxon>Pseudomonadati</taxon>
        <taxon>Bacteroidota</taxon>
        <taxon>Flavobacteriia</taxon>
        <taxon>Flavobacteriales</taxon>
        <taxon>Flavobacteriaceae</taxon>
        <taxon>Joostella</taxon>
    </lineage>
</organism>
<keyword evidence="1" id="KW-0812">Transmembrane</keyword>
<keyword evidence="1" id="KW-0472">Membrane</keyword>
<dbReference type="Proteomes" id="UP000829517">
    <property type="component" value="Unassembled WGS sequence"/>
</dbReference>
<name>A0ABS9J325_9FLAO</name>
<proteinExistence type="predicted"/>
<reference evidence="2 3" key="1">
    <citation type="submission" date="2021-01" db="EMBL/GenBank/DDBJ databases">
        <title>Genome sequencing of Joostella atrarenae M1-2 (= KCTC 23194).</title>
        <authorList>
            <person name="Zakaria M.R."/>
            <person name="Lam M.Q."/>
            <person name="Chong C.S."/>
        </authorList>
    </citation>
    <scope>NUCLEOTIDE SEQUENCE [LARGE SCALE GENOMIC DNA]</scope>
    <source>
        <strain evidence="2 3">M1-2</strain>
    </source>
</reference>
<dbReference type="InterPro" id="IPR046125">
    <property type="entry name" value="DUF6122"/>
</dbReference>
<feature type="transmembrane region" description="Helical" evidence="1">
    <location>
        <begin position="59"/>
        <end position="78"/>
    </location>
</feature>
<feature type="transmembrane region" description="Helical" evidence="1">
    <location>
        <begin position="30"/>
        <end position="47"/>
    </location>
</feature>
<keyword evidence="1" id="KW-1133">Transmembrane helix</keyword>